<proteinExistence type="predicted"/>
<dbReference type="EMBL" id="GGEC01066825">
    <property type="protein sequence ID" value="MBX47309.1"/>
    <property type="molecule type" value="Transcribed_RNA"/>
</dbReference>
<sequence length="40" mass="4296">MAYANNSRGVCAWLNPVAFFPCSVDSAFHFGRCPRGVGSC</sequence>
<name>A0A2P2NY21_RHIMU</name>
<protein>
    <submittedName>
        <fullName evidence="1">Uncharacterized protein</fullName>
    </submittedName>
</protein>
<dbReference type="AlphaFoldDB" id="A0A2P2NY21"/>
<organism evidence="1">
    <name type="scientific">Rhizophora mucronata</name>
    <name type="common">Asiatic mangrove</name>
    <dbReference type="NCBI Taxonomy" id="61149"/>
    <lineage>
        <taxon>Eukaryota</taxon>
        <taxon>Viridiplantae</taxon>
        <taxon>Streptophyta</taxon>
        <taxon>Embryophyta</taxon>
        <taxon>Tracheophyta</taxon>
        <taxon>Spermatophyta</taxon>
        <taxon>Magnoliopsida</taxon>
        <taxon>eudicotyledons</taxon>
        <taxon>Gunneridae</taxon>
        <taxon>Pentapetalae</taxon>
        <taxon>rosids</taxon>
        <taxon>fabids</taxon>
        <taxon>Malpighiales</taxon>
        <taxon>Rhizophoraceae</taxon>
        <taxon>Rhizophora</taxon>
    </lineage>
</organism>
<reference evidence="1" key="1">
    <citation type="submission" date="2018-02" db="EMBL/GenBank/DDBJ databases">
        <title>Rhizophora mucronata_Transcriptome.</title>
        <authorList>
            <person name="Meera S.P."/>
            <person name="Sreeshan A."/>
            <person name="Augustine A."/>
        </authorList>
    </citation>
    <scope>NUCLEOTIDE SEQUENCE</scope>
    <source>
        <tissue evidence="1">Leaf</tissue>
    </source>
</reference>
<evidence type="ECO:0000313" key="1">
    <source>
        <dbReference type="EMBL" id="MBX47309.1"/>
    </source>
</evidence>
<accession>A0A2P2NY21</accession>